<sequence>MLPRPFTSDPVAVAVAVALQVLRALHIVMATLAFSQLAVSAGICLNGARFSEPRQPDDQLRAPVYQQAELLLSEPEHCSLYTARMIDVGAYLGTKYPSPMSTLEVMALLMPGSNG</sequence>
<evidence type="ECO:0000313" key="1">
    <source>
        <dbReference type="EMBL" id="KAK1931329.1"/>
    </source>
</evidence>
<organism evidence="1 2">
    <name type="scientific">Phytophthora citrophthora</name>
    <dbReference type="NCBI Taxonomy" id="4793"/>
    <lineage>
        <taxon>Eukaryota</taxon>
        <taxon>Sar</taxon>
        <taxon>Stramenopiles</taxon>
        <taxon>Oomycota</taxon>
        <taxon>Peronosporomycetes</taxon>
        <taxon>Peronosporales</taxon>
        <taxon>Peronosporaceae</taxon>
        <taxon>Phytophthora</taxon>
    </lineage>
</organism>
<gene>
    <name evidence="1" type="ORF">P3T76_013085</name>
</gene>
<keyword evidence="2" id="KW-1185">Reference proteome</keyword>
<dbReference type="AlphaFoldDB" id="A0AAD9LDJ6"/>
<name>A0AAD9LDJ6_9STRA</name>
<comment type="caution">
    <text evidence="1">The sequence shown here is derived from an EMBL/GenBank/DDBJ whole genome shotgun (WGS) entry which is preliminary data.</text>
</comment>
<dbReference type="EMBL" id="JASMQC010000034">
    <property type="protein sequence ID" value="KAK1931329.1"/>
    <property type="molecule type" value="Genomic_DNA"/>
</dbReference>
<reference evidence="1" key="1">
    <citation type="submission" date="2023-08" db="EMBL/GenBank/DDBJ databases">
        <title>Reference Genome Resource for the Citrus Pathogen Phytophthora citrophthora.</title>
        <authorList>
            <person name="Moller H."/>
            <person name="Coetzee B."/>
            <person name="Rose L.J."/>
            <person name="Van Niekerk J.M."/>
        </authorList>
    </citation>
    <scope>NUCLEOTIDE SEQUENCE</scope>
    <source>
        <strain evidence="1">STE-U-9442</strain>
    </source>
</reference>
<dbReference type="Proteomes" id="UP001259832">
    <property type="component" value="Unassembled WGS sequence"/>
</dbReference>
<protein>
    <submittedName>
        <fullName evidence="1">Uncharacterized protein</fullName>
    </submittedName>
</protein>
<proteinExistence type="predicted"/>
<accession>A0AAD9LDJ6</accession>
<evidence type="ECO:0000313" key="2">
    <source>
        <dbReference type="Proteomes" id="UP001259832"/>
    </source>
</evidence>